<dbReference type="OrthoDB" id="464481at2"/>
<dbReference type="PROSITE" id="PS50931">
    <property type="entry name" value="HTH_LYSR"/>
    <property type="match status" value="1"/>
</dbReference>
<evidence type="ECO:0000256" key="3">
    <source>
        <dbReference type="ARBA" id="ARBA00023125"/>
    </source>
</evidence>
<dbReference type="RefSeq" id="WP_062802846.1">
    <property type="nucleotide sequence ID" value="NZ_CP014845.1"/>
</dbReference>
<dbReference type="KEGG" id="cnan:A2G96_24780"/>
<dbReference type="STRING" id="1796606.A2G96_24780"/>
<gene>
    <name evidence="6" type="ORF">A2G96_24780</name>
</gene>
<dbReference type="AlphaFoldDB" id="A0A142JSG7"/>
<proteinExistence type="inferred from homology"/>
<keyword evidence="4" id="KW-0804">Transcription</keyword>
<dbReference type="Pfam" id="PF00126">
    <property type="entry name" value="HTH_1"/>
    <property type="match status" value="1"/>
</dbReference>
<evidence type="ECO:0000256" key="2">
    <source>
        <dbReference type="ARBA" id="ARBA00023015"/>
    </source>
</evidence>
<dbReference type="GO" id="GO:0003700">
    <property type="term" value="F:DNA-binding transcription factor activity"/>
    <property type="evidence" value="ECO:0007669"/>
    <property type="project" value="InterPro"/>
</dbReference>
<organism evidence="6 7">
    <name type="scientific">Cupriavidus nantongensis</name>
    <dbReference type="NCBI Taxonomy" id="1796606"/>
    <lineage>
        <taxon>Bacteria</taxon>
        <taxon>Pseudomonadati</taxon>
        <taxon>Pseudomonadota</taxon>
        <taxon>Betaproteobacteria</taxon>
        <taxon>Burkholderiales</taxon>
        <taxon>Burkholderiaceae</taxon>
        <taxon>Cupriavidus</taxon>
    </lineage>
</organism>
<keyword evidence="7" id="KW-1185">Reference proteome</keyword>
<accession>A0A142JSG7</accession>
<dbReference type="FunFam" id="1.10.10.10:FF:000001">
    <property type="entry name" value="LysR family transcriptional regulator"/>
    <property type="match status" value="1"/>
</dbReference>
<evidence type="ECO:0000313" key="7">
    <source>
        <dbReference type="Proteomes" id="UP000075238"/>
    </source>
</evidence>
<comment type="similarity">
    <text evidence="1">Belongs to the LysR transcriptional regulatory family.</text>
</comment>
<dbReference type="SUPFAM" id="SSF53850">
    <property type="entry name" value="Periplasmic binding protein-like II"/>
    <property type="match status" value="1"/>
</dbReference>
<dbReference type="PRINTS" id="PR00039">
    <property type="entry name" value="HTHLYSR"/>
</dbReference>
<feature type="domain" description="HTH lysR-type" evidence="5">
    <location>
        <begin position="1"/>
        <end position="58"/>
    </location>
</feature>
<dbReference type="InterPro" id="IPR000847">
    <property type="entry name" value="LysR_HTH_N"/>
</dbReference>
<dbReference type="GO" id="GO:0000976">
    <property type="term" value="F:transcription cis-regulatory region binding"/>
    <property type="evidence" value="ECO:0007669"/>
    <property type="project" value="TreeGrafter"/>
</dbReference>
<dbReference type="Pfam" id="PF03466">
    <property type="entry name" value="LysR_substrate"/>
    <property type="match status" value="1"/>
</dbReference>
<evidence type="ECO:0000256" key="4">
    <source>
        <dbReference type="ARBA" id="ARBA00023163"/>
    </source>
</evidence>
<dbReference type="PANTHER" id="PTHR30126:SF40">
    <property type="entry name" value="HTH-TYPE TRANSCRIPTIONAL REGULATOR GLTR"/>
    <property type="match status" value="1"/>
</dbReference>
<reference evidence="6 7" key="1">
    <citation type="submission" date="2016-03" db="EMBL/GenBank/DDBJ databases">
        <title>Complete genome sequence of a novel chlorpyrifos degrading bacterium, Cupriavidus nantongensis sp. X1.</title>
        <authorList>
            <person name="Fang L."/>
        </authorList>
    </citation>
    <scope>NUCLEOTIDE SEQUENCE [LARGE SCALE GENOMIC DNA]</scope>
    <source>
        <strain evidence="6 7">X1</strain>
    </source>
</reference>
<sequence>MELAELEIFRAVATEQSITRAARLLDRVQSNVTTRVKQLEEALGVALFQRDSKRMLLTPEGHRLLAYANQMLALAEEARQSVQGAAPSGRLRIGTMESAAANRLPMPLARFHAAWPGVEIEIRTGTTRALVDAVLDHRLDCAVVAHPGEGPARAADLDELAPGLEGTYLFTEHLQLVLPASHPKVRGPQDVALRRLAAFPKGCTYRQCAEAWLAQGGDDMRQRLAITEMPSYHAMLACVSAGTAMAILPRSLLALHRDAVDVQTVPVRAVHTYLVKRAGYATHACDAFVRELRDG</sequence>
<keyword evidence="2" id="KW-0805">Transcription regulation</keyword>
<dbReference type="EMBL" id="CP014845">
    <property type="protein sequence ID" value="AMR81029.1"/>
    <property type="molecule type" value="Genomic_DNA"/>
</dbReference>
<name>A0A142JSG7_9BURK</name>
<dbReference type="InterPro" id="IPR036390">
    <property type="entry name" value="WH_DNA-bd_sf"/>
</dbReference>
<keyword evidence="3" id="KW-0238">DNA-binding</keyword>
<dbReference type="Proteomes" id="UP000075238">
    <property type="component" value="Chromosome 2"/>
</dbReference>
<evidence type="ECO:0000256" key="1">
    <source>
        <dbReference type="ARBA" id="ARBA00009437"/>
    </source>
</evidence>
<protein>
    <submittedName>
        <fullName evidence="6">LysR family transcriptional regulator</fullName>
    </submittedName>
</protein>
<dbReference type="PANTHER" id="PTHR30126">
    <property type="entry name" value="HTH-TYPE TRANSCRIPTIONAL REGULATOR"/>
    <property type="match status" value="1"/>
</dbReference>
<dbReference type="Gene3D" id="3.40.190.290">
    <property type="match status" value="1"/>
</dbReference>
<dbReference type="InterPro" id="IPR036388">
    <property type="entry name" value="WH-like_DNA-bd_sf"/>
</dbReference>
<dbReference type="SUPFAM" id="SSF46785">
    <property type="entry name" value="Winged helix' DNA-binding domain"/>
    <property type="match status" value="1"/>
</dbReference>
<dbReference type="InterPro" id="IPR005119">
    <property type="entry name" value="LysR_subst-bd"/>
</dbReference>
<evidence type="ECO:0000313" key="6">
    <source>
        <dbReference type="EMBL" id="AMR81029.1"/>
    </source>
</evidence>
<dbReference type="Gene3D" id="1.10.10.10">
    <property type="entry name" value="Winged helix-like DNA-binding domain superfamily/Winged helix DNA-binding domain"/>
    <property type="match status" value="1"/>
</dbReference>
<evidence type="ECO:0000259" key="5">
    <source>
        <dbReference type="PROSITE" id="PS50931"/>
    </source>
</evidence>